<gene>
    <name evidence="2" type="ORF">ACH49W_17280</name>
</gene>
<keyword evidence="1" id="KW-1133">Transmembrane helix</keyword>
<dbReference type="Proteomes" id="UP001611415">
    <property type="component" value="Unassembled WGS sequence"/>
</dbReference>
<keyword evidence="1" id="KW-0812">Transmembrane</keyword>
<organism evidence="2 3">
    <name type="scientific">Nocardia xishanensis</name>
    <dbReference type="NCBI Taxonomy" id="238964"/>
    <lineage>
        <taxon>Bacteria</taxon>
        <taxon>Bacillati</taxon>
        <taxon>Actinomycetota</taxon>
        <taxon>Actinomycetes</taxon>
        <taxon>Mycobacteriales</taxon>
        <taxon>Nocardiaceae</taxon>
        <taxon>Nocardia</taxon>
    </lineage>
</organism>
<keyword evidence="3" id="KW-1185">Reference proteome</keyword>
<keyword evidence="1" id="KW-0472">Membrane</keyword>
<feature type="transmembrane region" description="Helical" evidence="1">
    <location>
        <begin position="17"/>
        <end position="38"/>
    </location>
</feature>
<comment type="caution">
    <text evidence="2">The sequence shown here is derived from an EMBL/GenBank/DDBJ whole genome shotgun (WGS) entry which is preliminary data.</text>
</comment>
<sequence length="53" mass="6048">MKALNRILSVEMTVFEFLGWLFLAGFLFGAGRFTVARLTRLARPLRKTTEGFP</sequence>
<accession>A0ABW7X204</accession>
<dbReference type="RefSeq" id="WP_357401132.1">
    <property type="nucleotide sequence ID" value="NZ_JBEYCD010000002.1"/>
</dbReference>
<dbReference type="EMBL" id="JBIRYO010000010">
    <property type="protein sequence ID" value="MFI2475133.1"/>
    <property type="molecule type" value="Genomic_DNA"/>
</dbReference>
<evidence type="ECO:0000313" key="2">
    <source>
        <dbReference type="EMBL" id="MFI2475133.1"/>
    </source>
</evidence>
<name>A0ABW7X204_9NOCA</name>
<evidence type="ECO:0000313" key="3">
    <source>
        <dbReference type="Proteomes" id="UP001611415"/>
    </source>
</evidence>
<proteinExistence type="predicted"/>
<protein>
    <submittedName>
        <fullName evidence="2">Uncharacterized protein</fullName>
    </submittedName>
</protein>
<reference evidence="2 3" key="1">
    <citation type="submission" date="2024-10" db="EMBL/GenBank/DDBJ databases">
        <title>The Natural Products Discovery Center: Release of the First 8490 Sequenced Strains for Exploring Actinobacteria Biosynthetic Diversity.</title>
        <authorList>
            <person name="Kalkreuter E."/>
            <person name="Kautsar S.A."/>
            <person name="Yang D."/>
            <person name="Bader C.D."/>
            <person name="Teijaro C.N."/>
            <person name="Fluegel L."/>
            <person name="Davis C.M."/>
            <person name="Simpson J.R."/>
            <person name="Lauterbach L."/>
            <person name="Steele A.D."/>
            <person name="Gui C."/>
            <person name="Meng S."/>
            <person name="Li G."/>
            <person name="Viehrig K."/>
            <person name="Ye F."/>
            <person name="Su P."/>
            <person name="Kiefer A.F."/>
            <person name="Nichols A."/>
            <person name="Cepeda A.J."/>
            <person name="Yan W."/>
            <person name="Fan B."/>
            <person name="Jiang Y."/>
            <person name="Adhikari A."/>
            <person name="Zheng C.-J."/>
            <person name="Schuster L."/>
            <person name="Cowan T.M."/>
            <person name="Smanski M.J."/>
            <person name="Chevrette M.G."/>
            <person name="De Carvalho L.P.S."/>
            <person name="Shen B."/>
        </authorList>
    </citation>
    <scope>NUCLEOTIDE SEQUENCE [LARGE SCALE GENOMIC DNA]</scope>
    <source>
        <strain evidence="2 3">NPDC019275</strain>
    </source>
</reference>
<evidence type="ECO:0000256" key="1">
    <source>
        <dbReference type="SAM" id="Phobius"/>
    </source>
</evidence>